<feature type="transmembrane region" description="Helical" evidence="12">
    <location>
        <begin position="464"/>
        <end position="483"/>
    </location>
</feature>
<comment type="function">
    <text evidence="9">Sterol O-acyltransferase that catalyzes the formation of stery esters.</text>
</comment>
<reference evidence="13 14" key="1">
    <citation type="journal article" date="2016" name="Mol. Biol. Evol.">
        <title>Comparative Genomics of Early-Diverging Mushroom-Forming Fungi Provides Insights into the Origins of Lignocellulose Decay Capabilities.</title>
        <authorList>
            <person name="Nagy L.G."/>
            <person name="Riley R."/>
            <person name="Tritt A."/>
            <person name="Adam C."/>
            <person name="Daum C."/>
            <person name="Floudas D."/>
            <person name="Sun H."/>
            <person name="Yadav J.S."/>
            <person name="Pangilinan J."/>
            <person name="Larsson K.H."/>
            <person name="Matsuura K."/>
            <person name="Barry K."/>
            <person name="Labutti K."/>
            <person name="Kuo R."/>
            <person name="Ohm R.A."/>
            <person name="Bhattacharya S.S."/>
            <person name="Shirouzu T."/>
            <person name="Yoshinaga Y."/>
            <person name="Martin F.M."/>
            <person name="Grigoriev I.V."/>
            <person name="Hibbett D.S."/>
        </authorList>
    </citation>
    <scope>NUCLEOTIDE SEQUENCE [LARGE SCALE GENOMIC DNA]</scope>
    <source>
        <strain evidence="13 14">HHB12029</strain>
    </source>
</reference>
<comment type="similarity">
    <text evidence="2 10">Belongs to the membrane-bound acyltransferase family. Sterol o-acyltransferase subfamily.</text>
</comment>
<keyword evidence="3 10" id="KW-0808">Transferase</keyword>
<accession>A0A165JAV5</accession>
<keyword evidence="8 10" id="KW-0012">Acyltransferase</keyword>
<dbReference type="GO" id="GO:0034737">
    <property type="term" value="F:ergosterol O-acyltransferase activity"/>
    <property type="evidence" value="ECO:0007669"/>
    <property type="project" value="TreeGrafter"/>
</dbReference>
<dbReference type="GO" id="GO:0005789">
    <property type="term" value="C:endoplasmic reticulum membrane"/>
    <property type="evidence" value="ECO:0007669"/>
    <property type="project" value="UniProtKB-SubCell"/>
</dbReference>
<evidence type="ECO:0000313" key="13">
    <source>
        <dbReference type="EMBL" id="KZV94583.1"/>
    </source>
</evidence>
<dbReference type="OrthoDB" id="10039049at2759"/>
<evidence type="ECO:0000256" key="2">
    <source>
        <dbReference type="ARBA" id="ARBA00009010"/>
    </source>
</evidence>
<evidence type="ECO:0000313" key="14">
    <source>
        <dbReference type="Proteomes" id="UP000077266"/>
    </source>
</evidence>
<name>A0A165JAV5_EXIGL</name>
<dbReference type="PIRSF" id="PIRSF000439">
    <property type="entry name" value="Oat_ACAT_DAG_ARE"/>
    <property type="match status" value="1"/>
</dbReference>
<feature type="transmembrane region" description="Helical" evidence="12">
    <location>
        <begin position="348"/>
        <end position="370"/>
    </location>
</feature>
<feature type="transmembrane region" description="Helical" evidence="12">
    <location>
        <begin position="519"/>
        <end position="538"/>
    </location>
</feature>
<evidence type="ECO:0000256" key="10">
    <source>
        <dbReference type="PIRNR" id="PIRNR000439"/>
    </source>
</evidence>
<feature type="transmembrane region" description="Helical" evidence="12">
    <location>
        <begin position="163"/>
        <end position="184"/>
    </location>
</feature>
<sequence>MATLEPTAHIQLDHLRVSEPKRSPGSKKVRAVITFEPRTSVFDTTNEHTGKNEFRGFFTLFWISIFLLTVQNYITSFERNGYPLSLAFATMFSRNAFTLALSDAVLVASTGLSVLFVKAVQKGWIRYYYTGVIIHHSFQTLMLACAVTWTFNRKWYWVQSGFFTLHSLVMIMKVHSYCAVNGYLSWVSLRAAKVQNELEAAATEASGSYEAALSAAAGNKPASPGTNDVSGAGTPSIDGHNIGDTPLAAALRNRLLNGNANGPDVHVLPTHHEEHPLVHHPDGKVAQLAQKLSECESELTSDGKDHVRWPANVSLANFVDYQLIPTLVYELEYPRTPRIRPLYVLEKTVATFGTFALLYTVTEHSIIPLIPSPGSEYPFWRSVLDLALPFMMAYVLLFYIIFECICNGFAELSRFADRRFYDDWWNSTSQDEFARKWNRPVHMFLLRHVYASTMAEYKLSKHSATLITFLLSACVHELVMLIVTKKIRMYLFVMQMAQIPLIALGRIPAIKRNRILGNIVFWIGLYCGFPLLCVGYCTY</sequence>
<evidence type="ECO:0000256" key="4">
    <source>
        <dbReference type="ARBA" id="ARBA00022692"/>
    </source>
</evidence>
<feature type="transmembrane region" description="Helical" evidence="12">
    <location>
        <begin position="489"/>
        <end position="507"/>
    </location>
</feature>
<evidence type="ECO:0000256" key="9">
    <source>
        <dbReference type="ARBA" id="ARBA00023568"/>
    </source>
</evidence>
<evidence type="ECO:0000256" key="7">
    <source>
        <dbReference type="ARBA" id="ARBA00023136"/>
    </source>
</evidence>
<protein>
    <recommendedName>
        <fullName evidence="10">O-acyltransferase</fullName>
    </recommendedName>
</protein>
<feature type="transmembrane region" description="Helical" evidence="12">
    <location>
        <begin position="57"/>
        <end position="76"/>
    </location>
</feature>
<keyword evidence="14" id="KW-1185">Reference proteome</keyword>
<keyword evidence="7 10" id="KW-0472">Membrane</keyword>
<evidence type="ECO:0000256" key="12">
    <source>
        <dbReference type="SAM" id="Phobius"/>
    </source>
</evidence>
<evidence type="ECO:0000256" key="11">
    <source>
        <dbReference type="PIRSR" id="PIRSR000439-1"/>
    </source>
</evidence>
<dbReference type="AlphaFoldDB" id="A0A165JAV5"/>
<dbReference type="STRING" id="1314781.A0A165JAV5"/>
<evidence type="ECO:0000256" key="8">
    <source>
        <dbReference type="ARBA" id="ARBA00023315"/>
    </source>
</evidence>
<feature type="transmembrane region" description="Helical" evidence="12">
    <location>
        <begin position="96"/>
        <end position="117"/>
    </location>
</feature>
<dbReference type="GO" id="GO:0008204">
    <property type="term" value="P:ergosterol metabolic process"/>
    <property type="evidence" value="ECO:0007669"/>
    <property type="project" value="TreeGrafter"/>
</dbReference>
<feature type="transmembrane region" description="Helical" evidence="12">
    <location>
        <begin position="390"/>
        <end position="410"/>
    </location>
</feature>
<dbReference type="Pfam" id="PF03062">
    <property type="entry name" value="MBOAT"/>
    <property type="match status" value="1"/>
</dbReference>
<dbReference type="FunCoup" id="A0A165JAV5">
    <property type="interactions" value="225"/>
</dbReference>
<feature type="active site" evidence="11">
    <location>
        <position position="476"/>
    </location>
</feature>
<gene>
    <name evidence="13" type="ORF">EXIGLDRAFT_736608</name>
</gene>
<keyword evidence="6 12" id="KW-1133">Transmembrane helix</keyword>
<feature type="transmembrane region" description="Helical" evidence="12">
    <location>
        <begin position="129"/>
        <end position="151"/>
    </location>
</feature>
<dbReference type="PANTHER" id="PTHR10408:SF9">
    <property type="entry name" value="STEROL O-ACYLTRANSFERASE 2-RELATED"/>
    <property type="match status" value="1"/>
</dbReference>
<comment type="subcellular location">
    <subcellularLocation>
        <location evidence="1 10">Endoplasmic reticulum membrane</location>
        <topology evidence="1 10">Multi-pass membrane protein</topology>
    </subcellularLocation>
</comment>
<evidence type="ECO:0000256" key="6">
    <source>
        <dbReference type="ARBA" id="ARBA00022989"/>
    </source>
</evidence>
<evidence type="ECO:0000256" key="3">
    <source>
        <dbReference type="ARBA" id="ARBA00022679"/>
    </source>
</evidence>
<keyword evidence="4 12" id="KW-0812">Transmembrane</keyword>
<dbReference type="EMBL" id="KV425970">
    <property type="protein sequence ID" value="KZV94583.1"/>
    <property type="molecule type" value="Genomic_DNA"/>
</dbReference>
<evidence type="ECO:0000256" key="5">
    <source>
        <dbReference type="ARBA" id="ARBA00022824"/>
    </source>
</evidence>
<proteinExistence type="inferred from homology"/>
<keyword evidence="5 10" id="KW-0256">Endoplasmic reticulum</keyword>
<evidence type="ECO:0000256" key="1">
    <source>
        <dbReference type="ARBA" id="ARBA00004477"/>
    </source>
</evidence>
<dbReference type="InParanoid" id="A0A165JAV5"/>
<dbReference type="InterPro" id="IPR004299">
    <property type="entry name" value="MBOAT_fam"/>
</dbReference>
<organism evidence="13 14">
    <name type="scientific">Exidia glandulosa HHB12029</name>
    <dbReference type="NCBI Taxonomy" id="1314781"/>
    <lineage>
        <taxon>Eukaryota</taxon>
        <taxon>Fungi</taxon>
        <taxon>Dikarya</taxon>
        <taxon>Basidiomycota</taxon>
        <taxon>Agaricomycotina</taxon>
        <taxon>Agaricomycetes</taxon>
        <taxon>Auriculariales</taxon>
        <taxon>Exidiaceae</taxon>
        <taxon>Exidia</taxon>
    </lineage>
</organism>
<dbReference type="Proteomes" id="UP000077266">
    <property type="component" value="Unassembled WGS sequence"/>
</dbReference>
<dbReference type="PANTHER" id="PTHR10408">
    <property type="entry name" value="STEROL O-ACYLTRANSFERASE"/>
    <property type="match status" value="1"/>
</dbReference>
<dbReference type="InterPro" id="IPR014371">
    <property type="entry name" value="Oat_ACAT_DAG_ARE"/>
</dbReference>